<keyword evidence="4" id="KW-1185">Reference proteome</keyword>
<gene>
    <name evidence="3" type="ORF">MWN33_14705</name>
</gene>
<name>A0ABT0DPT5_9HYPH</name>
<evidence type="ECO:0008006" key="5">
    <source>
        <dbReference type="Google" id="ProtNLM"/>
    </source>
</evidence>
<dbReference type="RefSeq" id="WP_247201789.1">
    <property type="nucleotide sequence ID" value="NZ_JALKCG010000006.1"/>
</dbReference>
<accession>A0ABT0DPT5</accession>
<feature type="chain" id="PRO_5045212667" description="Oxidoreductase" evidence="2">
    <location>
        <begin position="25"/>
        <end position="116"/>
    </location>
</feature>
<evidence type="ECO:0000256" key="1">
    <source>
        <dbReference type="SAM" id="MobiDB-lite"/>
    </source>
</evidence>
<feature type="compositionally biased region" description="Polar residues" evidence="1">
    <location>
        <begin position="45"/>
        <end position="72"/>
    </location>
</feature>
<keyword evidence="2" id="KW-0732">Signal</keyword>
<evidence type="ECO:0000256" key="2">
    <source>
        <dbReference type="SAM" id="SignalP"/>
    </source>
</evidence>
<feature type="compositionally biased region" description="Low complexity" evidence="1">
    <location>
        <begin position="23"/>
        <end position="41"/>
    </location>
</feature>
<sequence length="116" mass="11334">MINAKMTSAAALAALLALGAPAFAQSSGGMGGASSNSAADSDSGRTNTPGGLGSSESRSTDPGSANTRSMGSGMSMPDNDPSEGRNTTTSDPSAPTSPENRKSSSDRDCTNGQVAC</sequence>
<feature type="compositionally biased region" description="Low complexity" evidence="1">
    <location>
        <begin position="87"/>
        <end position="98"/>
    </location>
</feature>
<dbReference type="Proteomes" id="UP001202867">
    <property type="component" value="Unassembled WGS sequence"/>
</dbReference>
<evidence type="ECO:0000313" key="3">
    <source>
        <dbReference type="EMBL" id="MCK0209283.1"/>
    </source>
</evidence>
<feature type="region of interest" description="Disordered" evidence="1">
    <location>
        <begin position="23"/>
        <end position="116"/>
    </location>
</feature>
<feature type="signal peptide" evidence="2">
    <location>
        <begin position="1"/>
        <end position="24"/>
    </location>
</feature>
<reference evidence="4" key="2">
    <citation type="submission" date="2023-07" db="EMBL/GenBank/DDBJ databases">
        <title>Ancylobacter moscoviensis sp. nov., facultatively methylotrophic bacteria from activated sludge and the reclassification of Starkeya novella (Starkey 1934) Kelly et al. 2000 as Ancylobacter novellus comb. nov., Starkeya koreensis Im et al. 2006 as Ancylobacter koreensis comb.nov., Angulomicrobium tetraedrale Vasil'eva et al. 1986 as Ancylobacter tetraedralis comb. nov., Angulomicrobium amanitiforme Fritz et al. 2004 as Ancylobacter amanitiformis comb. nov. and Methylorhabdus multivorans Doronina et al. 1996 as Ancylobacter multivorans comb. nov. and emended description of the genus Ancylobacter.</title>
        <authorList>
            <person name="Doronina N."/>
            <person name="Chemodurova A."/>
            <person name="Grouzdev D."/>
            <person name="Koziaeva V."/>
            <person name="Shi W."/>
            <person name="Wu L."/>
            <person name="Kaparullina E."/>
        </authorList>
    </citation>
    <scope>NUCLEOTIDE SEQUENCE [LARGE SCALE GENOMIC DNA]</scope>
    <source>
        <strain evidence="4">Jip08</strain>
    </source>
</reference>
<feature type="compositionally biased region" description="Basic and acidic residues" evidence="1">
    <location>
        <begin position="99"/>
        <end position="109"/>
    </location>
</feature>
<dbReference type="EMBL" id="JALKCG010000006">
    <property type="protein sequence ID" value="MCK0209283.1"/>
    <property type="molecule type" value="Genomic_DNA"/>
</dbReference>
<reference evidence="3 4" key="1">
    <citation type="submission" date="2022-04" db="EMBL/GenBank/DDBJ databases">
        <authorList>
            <person name="Grouzdev D.S."/>
            <person name="Pantiukh K.S."/>
            <person name="Krutkina M.S."/>
        </authorList>
    </citation>
    <scope>NUCLEOTIDE SEQUENCE [LARGE SCALE GENOMIC DNA]</scope>
    <source>
        <strain evidence="3 4">Jip08</strain>
    </source>
</reference>
<proteinExistence type="predicted"/>
<comment type="caution">
    <text evidence="3">The sequence shown here is derived from an EMBL/GenBank/DDBJ whole genome shotgun (WGS) entry which is preliminary data.</text>
</comment>
<protein>
    <recommendedName>
        <fullName evidence="5">Oxidoreductase</fullName>
    </recommendedName>
</protein>
<evidence type="ECO:0000313" key="4">
    <source>
        <dbReference type="Proteomes" id="UP001202867"/>
    </source>
</evidence>
<organism evidence="3 4">
    <name type="scientific">Ancylobacter koreensis</name>
    <dbReference type="NCBI Taxonomy" id="266121"/>
    <lineage>
        <taxon>Bacteria</taxon>
        <taxon>Pseudomonadati</taxon>
        <taxon>Pseudomonadota</taxon>
        <taxon>Alphaproteobacteria</taxon>
        <taxon>Hyphomicrobiales</taxon>
        <taxon>Xanthobacteraceae</taxon>
        <taxon>Ancylobacter</taxon>
    </lineage>
</organism>